<keyword evidence="4 6" id="KW-0472">Membrane</keyword>
<feature type="transmembrane region" description="Helical" evidence="6">
    <location>
        <begin position="209"/>
        <end position="228"/>
    </location>
</feature>
<dbReference type="InterPro" id="IPR002293">
    <property type="entry name" value="AA/rel_permease1"/>
</dbReference>
<keyword evidence="2 6" id="KW-0812">Transmembrane</keyword>
<sequence length="370" mass="40854">MSPQELLSSNAVAVVSGPLLGPWLLPRPLPRPYTWPLYCAHPDLRGEAAGLLFLGHACLRGSVNLRRDQWLPVHLLQVTALGRRGHGEGRLGCRCAPVMPWARGRDTCRGRGLPEAGMMIPHGNKCLITTGRQRKQEAGRLDEGENCPVGLLGPEQEVRGDSLRGTSGPKLRPRMWPVPISVPNARLCFSGAREGHLPSLLAMIHVRHCTPIPALLVCCGATAVIMLVGDTYTLINYVSFINYLCYGVTIQGLLLLRWRRPALHRPIKVNLLIPVAYLVFWAFLLVFSFISEPMVCGVGVIIILTGVPIFFLGVFWRSKPKCVHRLTESMTHWGQELCFVVYPQDAPEEEENGPCPPSLLPATDKPSKPQ</sequence>
<feature type="region of interest" description="Disordered" evidence="5">
    <location>
        <begin position="346"/>
        <end position="370"/>
    </location>
</feature>
<dbReference type="PANTHER" id="PTHR11785:SF73">
    <property type="entry name" value="ASC-TYPE AMINO ACID TRANSPORTER 1"/>
    <property type="match status" value="1"/>
</dbReference>
<reference evidence="7" key="1">
    <citation type="submission" date="2000-02" db="EMBL/GenBank/DDBJ databases">
        <title>NEDO human cDNA sequencing project.</title>
        <authorList>
            <person name="Tanigami A."/>
            <person name="Fujiwara T."/>
            <person name="Ono T."/>
            <person name="Yamada K."/>
            <person name="Fujii Y."/>
            <person name="Ozaki K."/>
            <person name="Hirao M."/>
            <person name="Ohmori Y."/>
            <person name="Ota T."/>
            <person name="Suzuki Y."/>
            <person name="Obayashi M."/>
            <person name="Nishi T."/>
            <person name="Shibahara T."/>
            <person name="Tanaka T."/>
            <person name="Nakamura Y."/>
            <person name="Isogai T."/>
            <person name="Sugano S."/>
        </authorList>
    </citation>
    <scope>NUCLEOTIDE SEQUENCE</scope>
    <source>
        <tissue evidence="7">Adipose tissue</tissue>
    </source>
</reference>
<name>Q9NWI3_HUMAN</name>
<feature type="transmembrane region" description="Helical" evidence="6">
    <location>
        <begin position="269"/>
        <end position="291"/>
    </location>
</feature>
<dbReference type="EMBL" id="AK000846">
    <property type="protein sequence ID" value="BAA91397.1"/>
    <property type="molecule type" value="mRNA"/>
</dbReference>
<dbReference type="GO" id="GO:0022857">
    <property type="term" value="F:transmembrane transporter activity"/>
    <property type="evidence" value="ECO:0007669"/>
    <property type="project" value="InterPro"/>
</dbReference>
<evidence type="ECO:0000256" key="2">
    <source>
        <dbReference type="ARBA" id="ARBA00022692"/>
    </source>
</evidence>
<comment type="subcellular location">
    <subcellularLocation>
        <location evidence="1">Membrane</location>
        <topology evidence="1">Multi-pass membrane protein</topology>
    </subcellularLocation>
</comment>
<dbReference type="GO" id="GO:1902475">
    <property type="term" value="P:L-alpha-amino acid transmembrane transport"/>
    <property type="evidence" value="ECO:0007669"/>
    <property type="project" value="UniProtKB-ARBA"/>
</dbReference>
<accession>Q9NWI3</accession>
<dbReference type="PeptideAtlas" id="Q9NWI3"/>
<evidence type="ECO:0000256" key="3">
    <source>
        <dbReference type="ARBA" id="ARBA00022989"/>
    </source>
</evidence>
<organism evidence="7">
    <name type="scientific">Homo sapiens</name>
    <name type="common">Human</name>
    <dbReference type="NCBI Taxonomy" id="9606"/>
    <lineage>
        <taxon>Eukaryota</taxon>
        <taxon>Metazoa</taxon>
        <taxon>Chordata</taxon>
        <taxon>Craniata</taxon>
        <taxon>Vertebrata</taxon>
        <taxon>Euteleostomi</taxon>
        <taxon>Mammalia</taxon>
        <taxon>Eutheria</taxon>
        <taxon>Euarchontoglires</taxon>
        <taxon>Primates</taxon>
        <taxon>Haplorrhini</taxon>
        <taxon>Catarrhini</taxon>
        <taxon>Hominidae</taxon>
        <taxon>Homo</taxon>
    </lineage>
</organism>
<evidence type="ECO:0000256" key="4">
    <source>
        <dbReference type="ARBA" id="ARBA00023136"/>
    </source>
</evidence>
<evidence type="ECO:0000256" key="1">
    <source>
        <dbReference type="ARBA" id="ARBA00004141"/>
    </source>
</evidence>
<dbReference type="Pfam" id="PF13520">
    <property type="entry name" value="AA_permease_2"/>
    <property type="match status" value="1"/>
</dbReference>
<dbReference type="InterPro" id="IPR050598">
    <property type="entry name" value="AminoAcid_Transporter"/>
</dbReference>
<evidence type="ECO:0000313" key="7">
    <source>
        <dbReference type="EMBL" id="BAA91397.1"/>
    </source>
</evidence>
<dbReference type="PANTHER" id="PTHR11785">
    <property type="entry name" value="AMINO ACID TRANSPORTER"/>
    <property type="match status" value="1"/>
</dbReference>
<feature type="transmembrane region" description="Helical" evidence="6">
    <location>
        <begin position="234"/>
        <end position="257"/>
    </location>
</feature>
<dbReference type="AlphaFoldDB" id="Q9NWI3"/>
<feature type="transmembrane region" description="Helical" evidence="6">
    <location>
        <begin position="297"/>
        <end position="316"/>
    </location>
</feature>
<evidence type="ECO:0000256" key="5">
    <source>
        <dbReference type="SAM" id="MobiDB-lite"/>
    </source>
</evidence>
<proteinExistence type="evidence at transcript level"/>
<keyword evidence="3 6" id="KW-1133">Transmembrane helix</keyword>
<evidence type="ECO:0000256" key="6">
    <source>
        <dbReference type="SAM" id="Phobius"/>
    </source>
</evidence>
<protein>
    <submittedName>
        <fullName evidence="7">cDNA FLJ20839 fis, clone ADKA02346</fullName>
    </submittedName>
</protein>
<dbReference type="Gene3D" id="1.20.1740.10">
    <property type="entry name" value="Amino acid/polyamine transporter I"/>
    <property type="match status" value="1"/>
</dbReference>
<dbReference type="GO" id="GO:0016020">
    <property type="term" value="C:membrane"/>
    <property type="evidence" value="ECO:0007669"/>
    <property type="project" value="UniProtKB-SubCell"/>
</dbReference>